<gene>
    <name evidence="5" type="ORF">ABDB84_07640</name>
</gene>
<dbReference type="Proteomes" id="UP001410394">
    <property type="component" value="Unassembled WGS sequence"/>
</dbReference>
<evidence type="ECO:0000313" key="5">
    <source>
        <dbReference type="EMBL" id="MEN3068347.1"/>
    </source>
</evidence>
<dbReference type="NCBIfam" id="TIGR01509">
    <property type="entry name" value="HAD-SF-IA-v3"/>
    <property type="match status" value="1"/>
</dbReference>
<dbReference type="GO" id="GO:0016787">
    <property type="term" value="F:hydrolase activity"/>
    <property type="evidence" value="ECO:0007669"/>
    <property type="project" value="UniProtKB-KW"/>
</dbReference>
<dbReference type="PANTHER" id="PTHR46470">
    <property type="entry name" value="N-ACYLNEURAMINATE-9-PHOSPHATASE"/>
    <property type="match status" value="1"/>
</dbReference>
<dbReference type="InterPro" id="IPR023214">
    <property type="entry name" value="HAD_sf"/>
</dbReference>
<evidence type="ECO:0000256" key="2">
    <source>
        <dbReference type="ARBA" id="ARBA00022723"/>
    </source>
</evidence>
<evidence type="ECO:0000313" key="6">
    <source>
        <dbReference type="Proteomes" id="UP001410394"/>
    </source>
</evidence>
<evidence type="ECO:0000256" key="3">
    <source>
        <dbReference type="ARBA" id="ARBA00022801"/>
    </source>
</evidence>
<dbReference type="PANTHER" id="PTHR46470:SF2">
    <property type="entry name" value="GLYCERALDEHYDE 3-PHOSPHATE PHOSPHATASE"/>
    <property type="match status" value="1"/>
</dbReference>
<dbReference type="SUPFAM" id="SSF56784">
    <property type="entry name" value="HAD-like"/>
    <property type="match status" value="1"/>
</dbReference>
<dbReference type="InterPro" id="IPR006549">
    <property type="entry name" value="HAD-SF_hydro_IIIA"/>
</dbReference>
<protein>
    <submittedName>
        <fullName evidence="5">HAD family hydrolase</fullName>
        <ecNumber evidence="5">3.1.3.-</ecNumber>
    </submittedName>
</protein>
<evidence type="ECO:0000256" key="1">
    <source>
        <dbReference type="ARBA" id="ARBA00001946"/>
    </source>
</evidence>
<dbReference type="NCBIfam" id="TIGR01549">
    <property type="entry name" value="HAD-SF-IA-v1"/>
    <property type="match status" value="1"/>
</dbReference>
<organism evidence="5 6">
    <name type="scientific">Uliginosibacterium sediminicola</name>
    <dbReference type="NCBI Taxonomy" id="2024550"/>
    <lineage>
        <taxon>Bacteria</taxon>
        <taxon>Pseudomonadati</taxon>
        <taxon>Pseudomonadota</taxon>
        <taxon>Betaproteobacteria</taxon>
        <taxon>Rhodocyclales</taxon>
        <taxon>Zoogloeaceae</taxon>
        <taxon>Uliginosibacterium</taxon>
    </lineage>
</organism>
<dbReference type="SFLD" id="SFLDS00003">
    <property type="entry name" value="Haloacid_Dehalogenase"/>
    <property type="match status" value="1"/>
</dbReference>
<dbReference type="EMBL" id="JBDIVE010000003">
    <property type="protein sequence ID" value="MEN3068347.1"/>
    <property type="molecule type" value="Genomic_DNA"/>
</dbReference>
<proteinExistence type="predicted"/>
<keyword evidence="4" id="KW-0460">Magnesium</keyword>
<dbReference type="InterPro" id="IPR006439">
    <property type="entry name" value="HAD-SF_hydro_IA"/>
</dbReference>
<evidence type="ECO:0000256" key="4">
    <source>
        <dbReference type="ARBA" id="ARBA00022842"/>
    </source>
</evidence>
<dbReference type="InterPro" id="IPR036412">
    <property type="entry name" value="HAD-like_sf"/>
</dbReference>
<accession>A0ABU9YXY5</accession>
<dbReference type="EC" id="3.1.3.-" evidence="5"/>
<dbReference type="Gene3D" id="3.40.50.1000">
    <property type="entry name" value="HAD superfamily/HAD-like"/>
    <property type="match status" value="1"/>
</dbReference>
<comment type="caution">
    <text evidence="5">The sequence shown here is derived from an EMBL/GenBank/DDBJ whole genome shotgun (WGS) entry which is preliminary data.</text>
</comment>
<reference evidence="5 6" key="1">
    <citation type="journal article" date="2018" name="Int. J. Syst. Evol. Microbiol.">
        <title>Uliginosibacterium sediminicola sp. nov., isolated from freshwater sediment.</title>
        <authorList>
            <person name="Hwang W.M."/>
            <person name="Kim S.M."/>
            <person name="Kang K."/>
            <person name="Ahn T.Y."/>
        </authorList>
    </citation>
    <scope>NUCLEOTIDE SEQUENCE [LARGE SCALE GENOMIC DNA]</scope>
    <source>
        <strain evidence="5 6">M1-21</strain>
    </source>
</reference>
<name>A0ABU9YXY5_9RHOO</name>
<keyword evidence="6" id="KW-1185">Reference proteome</keyword>
<dbReference type="SFLD" id="SFLDG01129">
    <property type="entry name" value="C1.5:_HAD__Beta-PGM__Phosphata"/>
    <property type="match status" value="1"/>
</dbReference>
<keyword evidence="2" id="KW-0479">Metal-binding</keyword>
<dbReference type="InterPro" id="IPR051400">
    <property type="entry name" value="HAD-like_hydrolase"/>
</dbReference>
<dbReference type="RefSeq" id="WP_345919116.1">
    <property type="nucleotide sequence ID" value="NZ_JBDIVE010000003.1"/>
</dbReference>
<sequence>MMKSVAAVLFDLDETLIDRRAGLLKFARGLWAEACPAVSEDVFVRDFIALDDLGATSRPELFRQLVARHLPEHDPASLLQSFLATAWLAPKLFDDALHTLQTLEARGWRIGIVSNGSTQTQRAKIENTALHAWADVSVISESFGCKKPDPRIYHHALQMLGASAADSWFVGDCAVNDVIGANALGMRTAWVERHGSWPAQHVPVYTVRIQQLHELLDIIH</sequence>
<comment type="cofactor">
    <cofactor evidence="1">
        <name>Mg(2+)</name>
        <dbReference type="ChEBI" id="CHEBI:18420"/>
    </cofactor>
</comment>
<dbReference type="Gene3D" id="1.20.120.710">
    <property type="entry name" value="Haloacid dehalogenase hydrolase-like domain"/>
    <property type="match status" value="1"/>
</dbReference>
<dbReference type="Pfam" id="PF00702">
    <property type="entry name" value="Hydrolase"/>
    <property type="match status" value="1"/>
</dbReference>
<dbReference type="NCBIfam" id="TIGR01662">
    <property type="entry name" value="HAD-SF-IIIA"/>
    <property type="match status" value="1"/>
</dbReference>
<keyword evidence="3 5" id="KW-0378">Hydrolase</keyword>